<dbReference type="InterPro" id="IPR037523">
    <property type="entry name" value="VOC_core"/>
</dbReference>
<dbReference type="InterPro" id="IPR017515">
    <property type="entry name" value="MeMalonyl-CoA_epimerase"/>
</dbReference>
<dbReference type="RefSeq" id="WP_115372849.1">
    <property type="nucleotide sequence ID" value="NZ_QASA01000001.1"/>
</dbReference>
<dbReference type="PROSITE" id="PS51819">
    <property type="entry name" value="VOC"/>
    <property type="match status" value="1"/>
</dbReference>
<dbReference type="SUPFAM" id="SSF54593">
    <property type="entry name" value="Glyoxalase/Bleomycin resistance protein/Dihydroxybiphenyl dioxygenase"/>
    <property type="match status" value="1"/>
</dbReference>
<protein>
    <submittedName>
        <fullName evidence="4">Methylmalonyl-CoA epimerase</fullName>
        <ecNumber evidence="4">5.1.99.1</ecNumber>
    </submittedName>
</protein>
<feature type="domain" description="VOC" evidence="3">
    <location>
        <begin position="3"/>
        <end position="131"/>
    </location>
</feature>
<comment type="similarity">
    <text evidence="1">Belongs to the methylmalonyl-CoA epimerase family.</text>
</comment>
<dbReference type="Pfam" id="PF13669">
    <property type="entry name" value="Glyoxalase_4"/>
    <property type="match status" value="1"/>
</dbReference>
<dbReference type="EMBL" id="QASA01000001">
    <property type="protein sequence ID" value="RDC63575.1"/>
    <property type="molecule type" value="Genomic_DNA"/>
</dbReference>
<dbReference type="GO" id="GO:0046491">
    <property type="term" value="P:L-methylmalonyl-CoA metabolic process"/>
    <property type="evidence" value="ECO:0007669"/>
    <property type="project" value="TreeGrafter"/>
</dbReference>
<dbReference type="Proteomes" id="UP000253919">
    <property type="component" value="Unassembled WGS sequence"/>
</dbReference>
<dbReference type="PANTHER" id="PTHR43048">
    <property type="entry name" value="METHYLMALONYL-COA EPIMERASE"/>
    <property type="match status" value="1"/>
</dbReference>
<evidence type="ECO:0000259" key="3">
    <source>
        <dbReference type="PROSITE" id="PS51819"/>
    </source>
</evidence>
<dbReference type="OrthoDB" id="9788468at2"/>
<evidence type="ECO:0000313" key="4">
    <source>
        <dbReference type="EMBL" id="RDC63575.1"/>
    </source>
</evidence>
<dbReference type="EC" id="5.1.99.1" evidence="4"/>
<comment type="caution">
    <text evidence="4">The sequence shown here is derived from an EMBL/GenBank/DDBJ whole genome shotgun (WGS) entry which is preliminary data.</text>
</comment>
<sequence length="133" mass="14815">MNKVEHIGIAVKNLEKANLIYTQLLGIEPYKTEEVPSEQVITSFFRTGESKIELLAATDETSVIAQFILKKGEGMHHVAFAVDDIVVEMARLKQAGFTLLSETPKFGADNKLICFVHPKEANGVLIELCQERK</sequence>
<dbReference type="PANTHER" id="PTHR43048:SF3">
    <property type="entry name" value="METHYLMALONYL-COA EPIMERASE, MITOCHONDRIAL"/>
    <property type="match status" value="1"/>
</dbReference>
<evidence type="ECO:0000313" key="5">
    <source>
        <dbReference type="Proteomes" id="UP000253919"/>
    </source>
</evidence>
<dbReference type="GO" id="GO:0046872">
    <property type="term" value="F:metal ion binding"/>
    <property type="evidence" value="ECO:0007669"/>
    <property type="project" value="UniProtKB-KW"/>
</dbReference>
<keyword evidence="2" id="KW-0479">Metal-binding</keyword>
<keyword evidence="4" id="KW-0413">Isomerase</keyword>
<evidence type="ECO:0000256" key="2">
    <source>
        <dbReference type="ARBA" id="ARBA00022723"/>
    </source>
</evidence>
<gene>
    <name evidence="4" type="primary">mceE</name>
    <name evidence="4" type="ORF">AHMF7616_02180</name>
</gene>
<dbReference type="Gene3D" id="3.10.180.10">
    <property type="entry name" value="2,3-Dihydroxybiphenyl 1,2-Dioxygenase, domain 1"/>
    <property type="match status" value="1"/>
</dbReference>
<name>A0A369QJ02_9BACT</name>
<dbReference type="InterPro" id="IPR029068">
    <property type="entry name" value="Glyas_Bleomycin-R_OHBP_Dase"/>
</dbReference>
<dbReference type="AlphaFoldDB" id="A0A369QJ02"/>
<dbReference type="InterPro" id="IPR051785">
    <property type="entry name" value="MMCE/EMCE_epimerase"/>
</dbReference>
<proteinExistence type="inferred from homology"/>
<dbReference type="GO" id="GO:0004493">
    <property type="term" value="F:methylmalonyl-CoA epimerase activity"/>
    <property type="evidence" value="ECO:0007669"/>
    <property type="project" value="UniProtKB-EC"/>
</dbReference>
<reference evidence="4 5" key="1">
    <citation type="submission" date="2018-04" db="EMBL/GenBank/DDBJ databases">
        <title>Adhaeribacter sp. HMF7616 genome sequencing and assembly.</title>
        <authorList>
            <person name="Kang H."/>
            <person name="Kang J."/>
            <person name="Cha I."/>
            <person name="Kim H."/>
            <person name="Joh K."/>
        </authorList>
    </citation>
    <scope>NUCLEOTIDE SEQUENCE [LARGE SCALE GENOMIC DNA]</scope>
    <source>
        <strain evidence="4 5">HMF7616</strain>
    </source>
</reference>
<organism evidence="4 5">
    <name type="scientific">Adhaeribacter pallidiroseus</name>
    <dbReference type="NCBI Taxonomy" id="2072847"/>
    <lineage>
        <taxon>Bacteria</taxon>
        <taxon>Pseudomonadati</taxon>
        <taxon>Bacteroidota</taxon>
        <taxon>Cytophagia</taxon>
        <taxon>Cytophagales</taxon>
        <taxon>Hymenobacteraceae</taxon>
        <taxon>Adhaeribacter</taxon>
    </lineage>
</organism>
<evidence type="ECO:0000256" key="1">
    <source>
        <dbReference type="ARBA" id="ARBA00009308"/>
    </source>
</evidence>
<accession>A0A369QJ02</accession>
<dbReference type="NCBIfam" id="TIGR03081">
    <property type="entry name" value="metmalonyl_epim"/>
    <property type="match status" value="1"/>
</dbReference>
<keyword evidence="5" id="KW-1185">Reference proteome</keyword>
<dbReference type="CDD" id="cd07249">
    <property type="entry name" value="MMCE"/>
    <property type="match status" value="1"/>
</dbReference>